<evidence type="ECO:0000313" key="1">
    <source>
        <dbReference type="EMBL" id="KAF7293317.1"/>
    </source>
</evidence>
<sequence length="912" mass="101439">MPTQYRCCACPLNDGVDHMVHKRARVQHLIDIQAREMELSVVAPDSVEQLGSLFTGLVVSDEGVEPRLQTHSRLFSSREEFQKDVPDAPTAFVPLSDSETFRGAAAILLEPLRASEPVSDPVPPLQPPIPRSQQEALAFLTVCLQRVIAAREKLDLAHSLDANADGLAAALDAATTAVVDAGRLISSIKLPPERPAVRASRRNTRIDTTLKDLVEKVRSEARLLDGHIDVVGALVPTPVLVEEVEYNSEHHFVNPVGRYDTVTQVTIFLVAVCHILVGVSTNPCNFIIQVLQLIIRLSMSIGSPSLEPNPKQEDVLKQLPTSLENALRRFKLDPKTVVYAVCPSCHYLHKPRTDRLTGDVVYVDTCQGFVYPKDGLAVRCNEPLLKLRQGKLRPLKPYVYASFVDYLAAMLADADIEEMCEKACDNALAAVQKLSANATSVAEDERKREVGVAFFHQWVEYDAATCHPDYRVKNPAKEIAQIRRLHLQLTQPVLPHEQTDQPMPAADSLAPIAITSKQLRDNLAGNNVPALRFVAHSLGLDLTGVSASERLKKPYIDRLVAWRYLKPLSDDNYAPRAIDMTALKFIQRVIADTETPAWIGAVPVLYGENNPGTIKAAEWRILATVYLPIALVLLWGDHLTPEKRALDILDHSMDLFSAVGLVCRYTMTRTRARQYRDLLKRWVEGLPIVHPHTRAHPVRPNVHVAFHIYEFLILFGPIVSWWCFPFERVIGYLQRINTNDHIGGELEGTLTKSFFRAAALRRWLRRPDCPRVIQELRGIFDKTFPAYNAPSDSDPAARDGDRARYTRNGTTFARASTHLGDSLVLYYPPNSNVAVPGSIEHISSVGNEVRFEIRPQASLRRGMLDPFKRYPLFPASTYSAKMGNYTDTVPRKSAAASMTTGTGKGAGIVADV</sequence>
<keyword evidence="2" id="KW-1185">Reference proteome</keyword>
<dbReference type="AlphaFoldDB" id="A0A8H6S6J7"/>
<dbReference type="OrthoDB" id="3253623at2759"/>
<organism evidence="1 2">
    <name type="scientific">Mycena chlorophos</name>
    <name type="common">Agaric fungus</name>
    <name type="synonym">Agaricus chlorophos</name>
    <dbReference type="NCBI Taxonomy" id="658473"/>
    <lineage>
        <taxon>Eukaryota</taxon>
        <taxon>Fungi</taxon>
        <taxon>Dikarya</taxon>
        <taxon>Basidiomycota</taxon>
        <taxon>Agaricomycotina</taxon>
        <taxon>Agaricomycetes</taxon>
        <taxon>Agaricomycetidae</taxon>
        <taxon>Agaricales</taxon>
        <taxon>Marasmiineae</taxon>
        <taxon>Mycenaceae</taxon>
        <taxon>Mycena</taxon>
    </lineage>
</organism>
<dbReference type="EMBL" id="JACAZE010000021">
    <property type="protein sequence ID" value="KAF7293317.1"/>
    <property type="molecule type" value="Genomic_DNA"/>
</dbReference>
<comment type="caution">
    <text evidence="1">The sequence shown here is derived from an EMBL/GenBank/DDBJ whole genome shotgun (WGS) entry which is preliminary data.</text>
</comment>
<protein>
    <submittedName>
        <fullName evidence="1">Uncharacterized protein</fullName>
    </submittedName>
</protein>
<evidence type="ECO:0000313" key="2">
    <source>
        <dbReference type="Proteomes" id="UP000613580"/>
    </source>
</evidence>
<accession>A0A8H6S6J7</accession>
<proteinExistence type="predicted"/>
<reference evidence="1" key="1">
    <citation type="submission" date="2020-05" db="EMBL/GenBank/DDBJ databases">
        <title>Mycena genomes resolve the evolution of fungal bioluminescence.</title>
        <authorList>
            <person name="Tsai I.J."/>
        </authorList>
    </citation>
    <scope>NUCLEOTIDE SEQUENCE</scope>
    <source>
        <strain evidence="1">110903Hualien_Pintung</strain>
    </source>
</reference>
<gene>
    <name evidence="1" type="ORF">HMN09_01211100</name>
</gene>
<dbReference type="Proteomes" id="UP000613580">
    <property type="component" value="Unassembled WGS sequence"/>
</dbReference>
<name>A0A8H6S6J7_MYCCL</name>